<feature type="transmembrane region" description="Helical" evidence="4">
    <location>
        <begin position="7"/>
        <end position="31"/>
    </location>
</feature>
<dbReference type="EMBL" id="RZUL01000001">
    <property type="protein sequence ID" value="RVT43834.1"/>
    <property type="molecule type" value="Genomic_DNA"/>
</dbReference>
<keyword evidence="4" id="KW-0472">Membrane</keyword>
<evidence type="ECO:0000259" key="5">
    <source>
        <dbReference type="SMART" id="SM00563"/>
    </source>
</evidence>
<evidence type="ECO:0000256" key="1">
    <source>
        <dbReference type="ARBA" id="ARBA00005189"/>
    </source>
</evidence>
<evidence type="ECO:0000256" key="3">
    <source>
        <dbReference type="ARBA" id="ARBA00023315"/>
    </source>
</evidence>
<dbReference type="Pfam" id="PF01553">
    <property type="entry name" value="Acyltransferase"/>
    <property type="match status" value="1"/>
</dbReference>
<gene>
    <name evidence="6" type="ORF">ENE74_04375</name>
</gene>
<dbReference type="PANTHER" id="PTHR10434:SF40">
    <property type="entry name" value="1-ACYL-SN-GLYCEROL-3-PHOSPHATE ACYLTRANSFERASE"/>
    <property type="match status" value="1"/>
</dbReference>
<keyword evidence="7" id="KW-1185">Reference proteome</keyword>
<sequence>MTALRSIAFALVFYGLSLFWVLWAILIAPFGERAVIFAATRWSRFHRGCARLLLGQKVEVIGTLPTEPMLCIFKHESMFEAIDLLCLFDAPMVAAKRELIDIPLWGRAARLYGLIPVERTAGPAAMRAMRKAALAGLAAGRPICLFPEGTRVPHGEMPPLRAGFAGLYMLLKVPVVPVAVNSGALAPRRSWRKRAGTITYLVGETIPPGLPREEAERRVHRAINALNGC</sequence>
<protein>
    <submittedName>
        <fullName evidence="6">1-acyl-sn-glycerol-3-phosphate acyltransferase</fullName>
    </submittedName>
</protein>
<evidence type="ECO:0000256" key="4">
    <source>
        <dbReference type="SAM" id="Phobius"/>
    </source>
</evidence>
<dbReference type="SUPFAM" id="SSF69593">
    <property type="entry name" value="Glycerol-3-phosphate (1)-acyltransferase"/>
    <property type="match status" value="1"/>
</dbReference>
<keyword evidence="4" id="KW-1133">Transmembrane helix</keyword>
<dbReference type="OrthoDB" id="5290997at2"/>
<comment type="caution">
    <text evidence="6">The sequence shown here is derived from an EMBL/GenBank/DDBJ whole genome shotgun (WGS) entry which is preliminary data.</text>
</comment>
<dbReference type="PANTHER" id="PTHR10434">
    <property type="entry name" value="1-ACYL-SN-GLYCEROL-3-PHOSPHATE ACYLTRANSFERASE"/>
    <property type="match status" value="1"/>
</dbReference>
<comment type="pathway">
    <text evidence="1">Lipid metabolism.</text>
</comment>
<keyword evidence="2 6" id="KW-0808">Transferase</keyword>
<name>A0A437JD84_9SPHN</name>
<organism evidence="6 7">
    <name type="scientific">Sphingobium algorifonticola</name>
    <dbReference type="NCBI Taxonomy" id="2008318"/>
    <lineage>
        <taxon>Bacteria</taxon>
        <taxon>Pseudomonadati</taxon>
        <taxon>Pseudomonadota</taxon>
        <taxon>Alphaproteobacteria</taxon>
        <taxon>Sphingomonadales</taxon>
        <taxon>Sphingomonadaceae</taxon>
        <taxon>Sphingobium</taxon>
    </lineage>
</organism>
<feature type="domain" description="Phospholipid/glycerol acyltransferase" evidence="5">
    <location>
        <begin position="69"/>
        <end position="183"/>
    </location>
</feature>
<dbReference type="GO" id="GO:0003841">
    <property type="term" value="F:1-acylglycerol-3-phosphate O-acyltransferase activity"/>
    <property type="evidence" value="ECO:0007669"/>
    <property type="project" value="TreeGrafter"/>
</dbReference>
<dbReference type="Proteomes" id="UP000282977">
    <property type="component" value="Unassembled WGS sequence"/>
</dbReference>
<dbReference type="SMART" id="SM00563">
    <property type="entry name" value="PlsC"/>
    <property type="match status" value="1"/>
</dbReference>
<keyword evidence="3 6" id="KW-0012">Acyltransferase</keyword>
<evidence type="ECO:0000256" key="2">
    <source>
        <dbReference type="ARBA" id="ARBA00022679"/>
    </source>
</evidence>
<evidence type="ECO:0000313" key="7">
    <source>
        <dbReference type="Proteomes" id="UP000282977"/>
    </source>
</evidence>
<evidence type="ECO:0000313" key="6">
    <source>
        <dbReference type="EMBL" id="RVT43834.1"/>
    </source>
</evidence>
<accession>A0A437JD84</accession>
<dbReference type="GO" id="GO:0006654">
    <property type="term" value="P:phosphatidic acid biosynthetic process"/>
    <property type="evidence" value="ECO:0007669"/>
    <property type="project" value="TreeGrafter"/>
</dbReference>
<dbReference type="AlphaFoldDB" id="A0A437JD84"/>
<dbReference type="RefSeq" id="WP_127689373.1">
    <property type="nucleotide sequence ID" value="NZ_RZUL01000001.1"/>
</dbReference>
<reference evidence="6 7" key="1">
    <citation type="submission" date="2019-01" db="EMBL/GenBank/DDBJ databases">
        <authorList>
            <person name="Chen W.-M."/>
        </authorList>
    </citation>
    <scope>NUCLEOTIDE SEQUENCE [LARGE SCALE GENOMIC DNA]</scope>
    <source>
        <strain evidence="6 7">TLA-22</strain>
    </source>
</reference>
<keyword evidence="4" id="KW-0812">Transmembrane</keyword>
<dbReference type="InterPro" id="IPR002123">
    <property type="entry name" value="Plipid/glycerol_acylTrfase"/>
</dbReference>
<dbReference type="CDD" id="cd07989">
    <property type="entry name" value="LPLAT_AGPAT-like"/>
    <property type="match status" value="1"/>
</dbReference>
<proteinExistence type="predicted"/>